<name>A0ABY6JAL5_9BACT</name>
<dbReference type="Gene3D" id="1.20.120.450">
    <property type="entry name" value="dinb family like domain"/>
    <property type="match status" value="1"/>
</dbReference>
<dbReference type="RefSeq" id="WP_244843597.1">
    <property type="nucleotide sequence ID" value="NZ_CP107006.1"/>
</dbReference>
<evidence type="ECO:0000259" key="1">
    <source>
        <dbReference type="Pfam" id="PF12867"/>
    </source>
</evidence>
<evidence type="ECO:0000313" key="2">
    <source>
        <dbReference type="EMBL" id="UYQ95339.1"/>
    </source>
</evidence>
<feature type="domain" description="DinB-like" evidence="1">
    <location>
        <begin position="12"/>
        <end position="144"/>
    </location>
</feature>
<dbReference type="EMBL" id="CP107006">
    <property type="protein sequence ID" value="UYQ95339.1"/>
    <property type="molecule type" value="Genomic_DNA"/>
</dbReference>
<keyword evidence="3" id="KW-1185">Reference proteome</keyword>
<organism evidence="2 3">
    <name type="scientific">Chitinophaga horti</name>
    <dbReference type="NCBI Taxonomy" id="2920382"/>
    <lineage>
        <taxon>Bacteria</taxon>
        <taxon>Pseudomonadati</taxon>
        <taxon>Bacteroidota</taxon>
        <taxon>Chitinophagia</taxon>
        <taxon>Chitinophagales</taxon>
        <taxon>Chitinophagaceae</taxon>
        <taxon>Chitinophaga</taxon>
    </lineage>
</organism>
<protein>
    <submittedName>
        <fullName evidence="2">DinB family protein</fullName>
    </submittedName>
</protein>
<accession>A0ABY6JAL5</accession>
<dbReference type="Proteomes" id="UP001162741">
    <property type="component" value="Chromosome"/>
</dbReference>
<dbReference type="InterPro" id="IPR024775">
    <property type="entry name" value="DinB-like"/>
</dbReference>
<evidence type="ECO:0000313" key="3">
    <source>
        <dbReference type="Proteomes" id="UP001162741"/>
    </source>
</evidence>
<dbReference type="SUPFAM" id="SSF109854">
    <property type="entry name" value="DinB/YfiT-like putative metalloenzymes"/>
    <property type="match status" value="1"/>
</dbReference>
<reference evidence="2" key="1">
    <citation type="submission" date="2022-10" db="EMBL/GenBank/DDBJ databases">
        <title>Chitinophaga sp. nov., isolated from soil.</title>
        <authorList>
            <person name="Jeon C.O."/>
        </authorList>
    </citation>
    <scope>NUCLEOTIDE SEQUENCE</scope>
    <source>
        <strain evidence="2">R8</strain>
    </source>
</reference>
<dbReference type="Pfam" id="PF12867">
    <property type="entry name" value="DinB_2"/>
    <property type="match status" value="1"/>
</dbReference>
<gene>
    <name evidence="2" type="ORF">MKQ68_09540</name>
</gene>
<dbReference type="InterPro" id="IPR034660">
    <property type="entry name" value="DinB/YfiT-like"/>
</dbReference>
<proteinExistence type="predicted"/>
<sequence>MQKQFEIMRKLRAWLIDFTNDLTIEELNEVPAGFNNNIAWNLAHLVATQQNLIYRNSNVPALVEDAFIEQFKPGTKPAAFMDAAAMDNVRRMLSTHIDQTEADYNKGLFHTYNTFQNRYGIAVEKVEDVITMIDMHEGLHTGYIMALKRTIRNK</sequence>